<dbReference type="EMBL" id="UYRX01000373">
    <property type="protein sequence ID" value="VDK81117.1"/>
    <property type="molecule type" value="Genomic_DNA"/>
</dbReference>
<evidence type="ECO:0000256" key="1">
    <source>
        <dbReference type="SAM" id="MobiDB-lite"/>
    </source>
</evidence>
<feature type="compositionally biased region" description="Low complexity" evidence="1">
    <location>
        <begin position="81"/>
        <end position="101"/>
    </location>
</feature>
<keyword evidence="3" id="KW-1185">Reference proteome</keyword>
<dbReference type="OrthoDB" id="5873185at2759"/>
<organism evidence="2 3">
    <name type="scientific">Litomosoides sigmodontis</name>
    <name type="common">Filarial nematode worm</name>
    <dbReference type="NCBI Taxonomy" id="42156"/>
    <lineage>
        <taxon>Eukaryota</taxon>
        <taxon>Metazoa</taxon>
        <taxon>Ecdysozoa</taxon>
        <taxon>Nematoda</taxon>
        <taxon>Chromadorea</taxon>
        <taxon>Rhabditida</taxon>
        <taxon>Spirurina</taxon>
        <taxon>Spiruromorpha</taxon>
        <taxon>Filarioidea</taxon>
        <taxon>Onchocercidae</taxon>
        <taxon>Litomosoides</taxon>
    </lineage>
</organism>
<gene>
    <name evidence="2" type="ORF">NLS_LOCUS5185</name>
</gene>
<dbReference type="AlphaFoldDB" id="A0A3P6T7X5"/>
<accession>A0A3P6T7X5</accession>
<feature type="region of interest" description="Disordered" evidence="1">
    <location>
        <begin position="62"/>
        <end position="205"/>
    </location>
</feature>
<dbReference type="Proteomes" id="UP000277928">
    <property type="component" value="Unassembled WGS sequence"/>
</dbReference>
<evidence type="ECO:0000313" key="2">
    <source>
        <dbReference type="EMBL" id="VDK81117.1"/>
    </source>
</evidence>
<proteinExistence type="predicted"/>
<name>A0A3P6T7X5_LITSI</name>
<dbReference type="OMA" id="YSTKPAC"/>
<sequence>MTLVTFVIAMAAIGAFYFYSTKPACREAVNSWSVAARDALQGRAIQSSGQFTKRKVRTANATNLTSPMQYQPEPKEVSANTIGSGSTISSGSTGSQLGTGTSDDEKAEGAIRAGTTPLHSSTLIPEDEGQPSALPAGATATGGAPEKRLLTGEKKKKKKSKGKKSKKRKNSKGSNNEGESKVKGGKKKKKKKSKKLDETLPDDIQ</sequence>
<feature type="compositionally biased region" description="Basic residues" evidence="1">
    <location>
        <begin position="183"/>
        <end position="194"/>
    </location>
</feature>
<reference evidence="2 3" key="1">
    <citation type="submission" date="2018-08" db="EMBL/GenBank/DDBJ databases">
        <authorList>
            <person name="Laetsch R D."/>
            <person name="Stevens L."/>
            <person name="Kumar S."/>
            <person name="Blaxter L. M."/>
        </authorList>
    </citation>
    <scope>NUCLEOTIDE SEQUENCE [LARGE SCALE GENOMIC DNA]</scope>
</reference>
<protein>
    <submittedName>
        <fullName evidence="2">Uncharacterized protein</fullName>
    </submittedName>
</protein>
<feature type="compositionally biased region" description="Basic residues" evidence="1">
    <location>
        <begin position="154"/>
        <end position="171"/>
    </location>
</feature>
<evidence type="ECO:0000313" key="3">
    <source>
        <dbReference type="Proteomes" id="UP000277928"/>
    </source>
</evidence>